<feature type="domain" description="CAAX prenyl protease 2/Lysostaphin resistance protein A-like" evidence="2">
    <location>
        <begin position="144"/>
        <end position="235"/>
    </location>
</feature>
<keyword evidence="3" id="KW-0645">Protease</keyword>
<dbReference type="PANTHER" id="PTHR39430">
    <property type="entry name" value="MEMBRANE-ASSOCIATED PROTEASE-RELATED"/>
    <property type="match status" value="1"/>
</dbReference>
<dbReference type="PANTHER" id="PTHR39430:SF1">
    <property type="entry name" value="PROTEASE"/>
    <property type="match status" value="1"/>
</dbReference>
<protein>
    <submittedName>
        <fullName evidence="3">CAAX amino terminal protease self-immunity</fullName>
    </submittedName>
</protein>
<evidence type="ECO:0000313" key="4">
    <source>
        <dbReference type="Proteomes" id="UP000050517"/>
    </source>
</evidence>
<feature type="transmembrane region" description="Helical" evidence="1">
    <location>
        <begin position="111"/>
        <end position="134"/>
    </location>
</feature>
<feature type="transmembrane region" description="Helical" evidence="1">
    <location>
        <begin position="275"/>
        <end position="295"/>
    </location>
</feature>
<accession>A0A0Q0TZ96</accession>
<dbReference type="InterPro" id="IPR003675">
    <property type="entry name" value="Rce1/LyrA-like_dom"/>
</dbReference>
<keyword evidence="1" id="KW-0812">Transmembrane</keyword>
<dbReference type="OrthoDB" id="4413423at2"/>
<keyword evidence="3" id="KW-0378">Hydrolase</keyword>
<organism evidence="3 4">
    <name type="scientific">Corynebacterium oculi</name>
    <dbReference type="NCBI Taxonomy" id="1544416"/>
    <lineage>
        <taxon>Bacteria</taxon>
        <taxon>Bacillati</taxon>
        <taxon>Actinomycetota</taxon>
        <taxon>Actinomycetes</taxon>
        <taxon>Mycobacteriales</taxon>
        <taxon>Corynebacteriaceae</taxon>
        <taxon>Corynebacterium</taxon>
    </lineage>
</organism>
<dbReference type="GO" id="GO:0004175">
    <property type="term" value="F:endopeptidase activity"/>
    <property type="evidence" value="ECO:0007669"/>
    <property type="project" value="UniProtKB-ARBA"/>
</dbReference>
<dbReference type="PATRIC" id="fig|1544416.3.peg.1403"/>
<dbReference type="EMBL" id="LKST01000002">
    <property type="protein sequence ID" value="KQB84592.1"/>
    <property type="molecule type" value="Genomic_DNA"/>
</dbReference>
<keyword evidence="4" id="KW-1185">Reference proteome</keyword>
<name>A0A0Q0TZ96_9CORY</name>
<reference evidence="3 4" key="1">
    <citation type="submission" date="2015-10" db="EMBL/GenBank/DDBJ databases">
        <title>Corynebacteirum lowii and Corynebacterium oculi species nova, derived from human clinical disease and and emended description of Corynebacterium mastiditis.</title>
        <authorList>
            <person name="Bernard K."/>
            <person name="Pacheco A.L."/>
            <person name="Mcdougall C."/>
            <person name="Burtx T."/>
            <person name="Weibe D."/>
            <person name="Tyler S."/>
            <person name="Olson A.B."/>
            <person name="Cnockaert M."/>
            <person name="Eguchi H."/>
            <person name="Kuwahara T."/>
            <person name="Nakayama-Imaohji H."/>
            <person name="Boudewijins M."/>
            <person name="Van Hoecke F."/>
            <person name="Bernier A.-M."/>
            <person name="Vandamme P."/>
        </authorList>
    </citation>
    <scope>NUCLEOTIDE SEQUENCE [LARGE SCALE GENOMIC DNA]</scope>
    <source>
        <strain evidence="3 4">NML 130210</strain>
    </source>
</reference>
<feature type="transmembrane region" description="Helical" evidence="1">
    <location>
        <begin position="174"/>
        <end position="193"/>
    </location>
</feature>
<evidence type="ECO:0000313" key="3">
    <source>
        <dbReference type="EMBL" id="KQB84592.1"/>
    </source>
</evidence>
<evidence type="ECO:0000259" key="2">
    <source>
        <dbReference type="Pfam" id="PF02517"/>
    </source>
</evidence>
<feature type="transmembrane region" description="Helical" evidence="1">
    <location>
        <begin position="140"/>
        <end position="162"/>
    </location>
</feature>
<dbReference type="Pfam" id="PF02517">
    <property type="entry name" value="Rce1-like"/>
    <property type="match status" value="1"/>
</dbReference>
<keyword evidence="1" id="KW-1133">Transmembrane helix</keyword>
<comment type="caution">
    <text evidence="3">The sequence shown here is derived from an EMBL/GenBank/DDBJ whole genome shotgun (WGS) entry which is preliminary data.</text>
</comment>
<proteinExistence type="predicted"/>
<dbReference type="AlphaFoldDB" id="A0A0Q0TZ96"/>
<evidence type="ECO:0000256" key="1">
    <source>
        <dbReference type="SAM" id="Phobius"/>
    </source>
</evidence>
<feature type="transmembrane region" description="Helical" evidence="1">
    <location>
        <begin position="26"/>
        <end position="52"/>
    </location>
</feature>
<dbReference type="GO" id="GO:0006508">
    <property type="term" value="P:proteolysis"/>
    <property type="evidence" value="ECO:0007669"/>
    <property type="project" value="UniProtKB-KW"/>
</dbReference>
<feature type="transmembrane region" description="Helical" evidence="1">
    <location>
        <begin position="231"/>
        <end position="255"/>
    </location>
</feature>
<dbReference type="RefSeq" id="WP_055122502.1">
    <property type="nucleotide sequence ID" value="NZ_LKST01000002.1"/>
</dbReference>
<gene>
    <name evidence="3" type="ORF">Cocul_01400</name>
</gene>
<feature type="transmembrane region" description="Helical" evidence="1">
    <location>
        <begin position="199"/>
        <end position="219"/>
    </location>
</feature>
<dbReference type="GO" id="GO:0080120">
    <property type="term" value="P:CAAX-box protein maturation"/>
    <property type="evidence" value="ECO:0007669"/>
    <property type="project" value="UniProtKB-ARBA"/>
</dbReference>
<dbReference type="Proteomes" id="UP000050517">
    <property type="component" value="Unassembled WGS sequence"/>
</dbReference>
<sequence>MKQIDRITTGDHPIRSRRWFLGRRPFLQLVIGLPLAMIAASVAGITQVLFAFAQGAADWDEALVKVWPGQPIGMALQIAAAIAVMWFVIAKIAGRPVFELSRQGAFKEGMIGAAIGTGIVTVTVGVLATFGGYIMTDVTLGRGILTGLLLGLGAAFGEEVAIRGILLRLLDARFGPVAAVTLTSLAFGALHLANPHATLLGALGFAMQAGVLFGLAYLLTRRLWFAIGMHAAINFTQAAIFGLPVSGTTVEPGLLVGELRGPAWLSGGATGIEGSVIMLIVAATVSALLSATVWARERTKRL</sequence>
<feature type="transmembrane region" description="Helical" evidence="1">
    <location>
        <begin position="72"/>
        <end position="90"/>
    </location>
</feature>
<keyword evidence="1" id="KW-0472">Membrane</keyword>